<dbReference type="InterPro" id="IPR025476">
    <property type="entry name" value="Helitron_helicase-like"/>
</dbReference>
<protein>
    <submittedName>
        <fullName evidence="2">Helicase-like protein</fullName>
    </submittedName>
</protein>
<keyword evidence="2" id="KW-0067">ATP-binding</keyword>
<dbReference type="EMBL" id="LXQA010023057">
    <property type="protein sequence ID" value="MCH92611.1"/>
    <property type="molecule type" value="Genomic_DNA"/>
</dbReference>
<dbReference type="PANTHER" id="PTHR45786">
    <property type="entry name" value="DNA BINDING PROTEIN-LIKE"/>
    <property type="match status" value="1"/>
</dbReference>
<reference evidence="2 3" key="1">
    <citation type="journal article" date="2018" name="Front. Plant Sci.">
        <title>Red Clover (Trifolium pratense) and Zigzag Clover (T. medium) - A Picture of Genomic Similarities and Differences.</title>
        <authorList>
            <person name="Dluhosova J."/>
            <person name="Istvanek J."/>
            <person name="Nedelnik J."/>
            <person name="Repkova J."/>
        </authorList>
    </citation>
    <scope>NUCLEOTIDE SEQUENCE [LARGE SCALE GENOMIC DNA]</scope>
    <source>
        <strain evidence="3">cv. 10/8</strain>
        <tissue evidence="2">Leaf</tissue>
    </source>
</reference>
<accession>A0A392MYM2</accession>
<dbReference type="PANTHER" id="PTHR45786:SF66">
    <property type="entry name" value="HOOK MOTIF PROTEIN, PUTATIVE-RELATED"/>
    <property type="match status" value="1"/>
</dbReference>
<dbReference type="GO" id="GO:0004386">
    <property type="term" value="F:helicase activity"/>
    <property type="evidence" value="ECO:0007669"/>
    <property type="project" value="UniProtKB-KW"/>
</dbReference>
<feature type="domain" description="Helitron helicase-like" evidence="1">
    <location>
        <begin position="64"/>
        <end position="192"/>
    </location>
</feature>
<keyword evidence="2" id="KW-0347">Helicase</keyword>
<name>A0A392MYM2_9FABA</name>
<keyword evidence="3" id="KW-1185">Reference proteome</keyword>
<sequence>NDNNLRGRGPPTLRIQGQVCHRIGSLLPPEGEQPKFAQLYIYDTNNEVKNRMQIFSSNKDLDEEIVKKLKSMLDEHNVHAQFFRMARDMLQNNQVQDLKLKLIADRKTDGRIYNQPTVSEVAAFIVGDIHTVGFPDLFITFTCNPTWPEITRELSKNNLKPQDRPDIIAKVFKMKFDLLMKDLTKRHVLGKYYSTSLQLIYATLL</sequence>
<comment type="caution">
    <text evidence="2">The sequence shown here is derived from an EMBL/GenBank/DDBJ whole genome shotgun (WGS) entry which is preliminary data.</text>
</comment>
<evidence type="ECO:0000313" key="2">
    <source>
        <dbReference type="EMBL" id="MCH92611.1"/>
    </source>
</evidence>
<keyword evidence="2" id="KW-0547">Nucleotide-binding</keyword>
<proteinExistence type="predicted"/>
<evidence type="ECO:0000313" key="3">
    <source>
        <dbReference type="Proteomes" id="UP000265520"/>
    </source>
</evidence>
<organism evidence="2 3">
    <name type="scientific">Trifolium medium</name>
    <dbReference type="NCBI Taxonomy" id="97028"/>
    <lineage>
        <taxon>Eukaryota</taxon>
        <taxon>Viridiplantae</taxon>
        <taxon>Streptophyta</taxon>
        <taxon>Embryophyta</taxon>
        <taxon>Tracheophyta</taxon>
        <taxon>Spermatophyta</taxon>
        <taxon>Magnoliopsida</taxon>
        <taxon>eudicotyledons</taxon>
        <taxon>Gunneridae</taxon>
        <taxon>Pentapetalae</taxon>
        <taxon>rosids</taxon>
        <taxon>fabids</taxon>
        <taxon>Fabales</taxon>
        <taxon>Fabaceae</taxon>
        <taxon>Papilionoideae</taxon>
        <taxon>50 kb inversion clade</taxon>
        <taxon>NPAAA clade</taxon>
        <taxon>Hologalegina</taxon>
        <taxon>IRL clade</taxon>
        <taxon>Trifolieae</taxon>
        <taxon>Trifolium</taxon>
    </lineage>
</organism>
<evidence type="ECO:0000259" key="1">
    <source>
        <dbReference type="Pfam" id="PF14214"/>
    </source>
</evidence>
<dbReference type="Proteomes" id="UP000265520">
    <property type="component" value="Unassembled WGS sequence"/>
</dbReference>
<dbReference type="AlphaFoldDB" id="A0A392MYM2"/>
<keyword evidence="2" id="KW-0378">Hydrolase</keyword>
<feature type="non-terminal residue" evidence="2">
    <location>
        <position position="1"/>
    </location>
</feature>
<dbReference type="Pfam" id="PF14214">
    <property type="entry name" value="Helitron_like_N"/>
    <property type="match status" value="1"/>
</dbReference>
<gene>
    <name evidence="2" type="ORF">A2U01_0013551</name>
</gene>